<comment type="caution">
    <text evidence="2">The sequence shown here is derived from an EMBL/GenBank/DDBJ whole genome shotgun (WGS) entry which is preliminary data.</text>
</comment>
<evidence type="ECO:0000256" key="1">
    <source>
        <dbReference type="ARBA" id="ARBA00022649"/>
    </source>
</evidence>
<protein>
    <recommendedName>
        <fullName evidence="3">Type II toxin-antitoxin system RelE/ParE family toxin</fullName>
    </recommendedName>
</protein>
<organism evidence="2">
    <name type="scientific">marine sediment metagenome</name>
    <dbReference type="NCBI Taxonomy" id="412755"/>
    <lineage>
        <taxon>unclassified sequences</taxon>
        <taxon>metagenomes</taxon>
        <taxon>ecological metagenomes</taxon>
    </lineage>
</organism>
<dbReference type="InterPro" id="IPR007712">
    <property type="entry name" value="RelE/ParE_toxin"/>
</dbReference>
<proteinExistence type="predicted"/>
<evidence type="ECO:0000313" key="2">
    <source>
        <dbReference type="EMBL" id="KKK51959.1"/>
    </source>
</evidence>
<accession>A0A0F8YCV3</accession>
<dbReference type="Gene3D" id="3.30.2310.20">
    <property type="entry name" value="RelE-like"/>
    <property type="match status" value="1"/>
</dbReference>
<evidence type="ECO:0008006" key="3">
    <source>
        <dbReference type="Google" id="ProtNLM"/>
    </source>
</evidence>
<name>A0A0F8YCV3_9ZZZZ</name>
<dbReference type="PANTHER" id="PTHR38813:SF1">
    <property type="entry name" value="TOXIN RELE1-RELATED"/>
    <property type="match status" value="1"/>
</dbReference>
<keyword evidence="1" id="KW-1277">Toxin-antitoxin system</keyword>
<sequence>MYQLKLTSRAQRQLDKLPAEDLGRIVAALQQLGGNPRPSGAKKLRGSIYRIRVGDWRIIYAVLDKDNLIIVGKIARRSKDTYDRMKDLF</sequence>
<reference evidence="2" key="1">
    <citation type="journal article" date="2015" name="Nature">
        <title>Complex archaea that bridge the gap between prokaryotes and eukaryotes.</title>
        <authorList>
            <person name="Spang A."/>
            <person name="Saw J.H."/>
            <person name="Jorgensen S.L."/>
            <person name="Zaremba-Niedzwiedzka K."/>
            <person name="Martijn J."/>
            <person name="Lind A.E."/>
            <person name="van Eijk R."/>
            <person name="Schleper C."/>
            <person name="Guy L."/>
            <person name="Ettema T.J."/>
        </authorList>
    </citation>
    <scope>NUCLEOTIDE SEQUENCE</scope>
</reference>
<dbReference type="SUPFAM" id="SSF143011">
    <property type="entry name" value="RelE-like"/>
    <property type="match status" value="1"/>
</dbReference>
<dbReference type="PANTHER" id="PTHR38813">
    <property type="match status" value="1"/>
</dbReference>
<dbReference type="AlphaFoldDB" id="A0A0F8YCV3"/>
<dbReference type="EMBL" id="LAZR01067256">
    <property type="protein sequence ID" value="KKK51959.1"/>
    <property type="molecule type" value="Genomic_DNA"/>
</dbReference>
<dbReference type="Pfam" id="PF05016">
    <property type="entry name" value="ParE_toxin"/>
    <property type="match status" value="1"/>
</dbReference>
<dbReference type="InterPro" id="IPR052747">
    <property type="entry name" value="TA_system_RelE_toxin"/>
</dbReference>
<dbReference type="InterPro" id="IPR035093">
    <property type="entry name" value="RelE/ParE_toxin_dom_sf"/>
</dbReference>
<gene>
    <name evidence="2" type="ORF">LCGC14_3109750</name>
</gene>